<dbReference type="Pfam" id="PF02113">
    <property type="entry name" value="Peptidase_S13"/>
    <property type="match status" value="1"/>
</dbReference>
<keyword evidence="3" id="KW-1133">Transmembrane helix</keyword>
<evidence type="ECO:0000313" key="5">
    <source>
        <dbReference type="Proteomes" id="UP000262954"/>
    </source>
</evidence>
<organism evidence="4 5">
    <name type="scientific">Coprobacter fastidiosus</name>
    <dbReference type="NCBI Taxonomy" id="1099853"/>
    <lineage>
        <taxon>Bacteria</taxon>
        <taxon>Pseudomonadati</taxon>
        <taxon>Bacteroidota</taxon>
        <taxon>Bacteroidia</taxon>
        <taxon>Bacteroidales</taxon>
        <taxon>Barnesiellaceae</taxon>
        <taxon>Coprobacter</taxon>
    </lineage>
</organism>
<evidence type="ECO:0000313" key="4">
    <source>
        <dbReference type="EMBL" id="HBJ07901.1"/>
    </source>
</evidence>
<comment type="caution">
    <text evidence="4">The sequence shown here is derived from an EMBL/GenBank/DDBJ whole genome shotgun (WGS) entry which is preliminary data.</text>
</comment>
<dbReference type="SUPFAM" id="SSF56601">
    <property type="entry name" value="beta-lactamase/transpeptidase-like"/>
    <property type="match status" value="1"/>
</dbReference>
<keyword evidence="2" id="KW-0378">Hydrolase</keyword>
<dbReference type="PANTHER" id="PTHR30023">
    <property type="entry name" value="D-ALANYL-D-ALANINE CARBOXYPEPTIDASE"/>
    <property type="match status" value="1"/>
</dbReference>
<dbReference type="EMBL" id="DNWC01000041">
    <property type="protein sequence ID" value="HBJ07901.1"/>
    <property type="molecule type" value="Genomic_DNA"/>
</dbReference>
<dbReference type="NCBIfam" id="TIGR00666">
    <property type="entry name" value="PBP4"/>
    <property type="match status" value="1"/>
</dbReference>
<dbReference type="Proteomes" id="UP000262954">
    <property type="component" value="Unassembled WGS sequence"/>
</dbReference>
<dbReference type="InterPro" id="IPR012338">
    <property type="entry name" value="Beta-lactam/transpept-like"/>
</dbReference>
<dbReference type="GO" id="GO:0006508">
    <property type="term" value="P:proteolysis"/>
    <property type="evidence" value="ECO:0007669"/>
    <property type="project" value="InterPro"/>
</dbReference>
<dbReference type="PANTHER" id="PTHR30023:SF0">
    <property type="entry name" value="PENICILLIN-SENSITIVE CARBOXYPEPTIDASE A"/>
    <property type="match status" value="1"/>
</dbReference>
<evidence type="ECO:0000256" key="1">
    <source>
        <dbReference type="ARBA" id="ARBA00006096"/>
    </source>
</evidence>
<keyword evidence="3" id="KW-0472">Membrane</keyword>
<dbReference type="AlphaFoldDB" id="A0A354M062"/>
<gene>
    <name evidence="4" type="primary">dacB</name>
    <name evidence="4" type="ORF">DDY73_02750</name>
</gene>
<dbReference type="Gene3D" id="3.40.710.10">
    <property type="entry name" value="DD-peptidase/beta-lactamase superfamily"/>
    <property type="match status" value="1"/>
</dbReference>
<dbReference type="GO" id="GO:0000270">
    <property type="term" value="P:peptidoglycan metabolic process"/>
    <property type="evidence" value="ECO:0007669"/>
    <property type="project" value="TreeGrafter"/>
</dbReference>
<reference evidence="4 5" key="1">
    <citation type="journal article" date="2018" name="Nat. Biotechnol.">
        <title>A standardized bacterial taxonomy based on genome phylogeny substantially revises the tree of life.</title>
        <authorList>
            <person name="Parks D.H."/>
            <person name="Chuvochina M."/>
            <person name="Waite D.W."/>
            <person name="Rinke C."/>
            <person name="Skarshewski A."/>
            <person name="Chaumeil P.A."/>
            <person name="Hugenholtz P."/>
        </authorList>
    </citation>
    <scope>NUCLEOTIDE SEQUENCE [LARGE SCALE GENOMIC DNA]</scope>
    <source>
        <strain evidence="4">UBA11482</strain>
    </source>
</reference>
<keyword evidence="4" id="KW-0645">Protease</keyword>
<keyword evidence="4" id="KW-0121">Carboxypeptidase</keyword>
<proteinExistence type="inferred from homology"/>
<protein>
    <submittedName>
        <fullName evidence="4">D-alanyl-D-alanine carboxypeptidase/D-alanyl-D-alanine-endopeptidase</fullName>
    </submittedName>
</protein>
<comment type="similarity">
    <text evidence="1">Belongs to the peptidase S13 family.</text>
</comment>
<keyword evidence="3" id="KW-0812">Transmembrane</keyword>
<dbReference type="Gene3D" id="3.50.80.20">
    <property type="entry name" value="D-Ala-D-Ala carboxypeptidase C, peptidase S13"/>
    <property type="match status" value="1"/>
</dbReference>
<name>A0A354M062_9BACT</name>
<dbReference type="InterPro" id="IPR000667">
    <property type="entry name" value="Peptidase_S13"/>
</dbReference>
<evidence type="ECO:0000256" key="3">
    <source>
        <dbReference type="SAM" id="Phobius"/>
    </source>
</evidence>
<evidence type="ECO:0000256" key="2">
    <source>
        <dbReference type="ARBA" id="ARBA00022801"/>
    </source>
</evidence>
<feature type="transmembrane region" description="Helical" evidence="3">
    <location>
        <begin position="7"/>
        <end position="26"/>
    </location>
</feature>
<accession>A0A354M062</accession>
<dbReference type="GO" id="GO:0004185">
    <property type="term" value="F:serine-type carboxypeptidase activity"/>
    <property type="evidence" value="ECO:0007669"/>
    <property type="project" value="InterPro"/>
</dbReference>
<sequence length="486" mass="54329">MSAIIKLKYIIVFLWSGLFYFSYAGMGISRFVSLPELRSASVGFCIVDIETGEIVSSYDSQRLLLPASALKLLTSATALGIYGGEHRFYTDVQYSGHIGKDGVLYGDLYIQGCGDPTLGSEYGTRWVFDFRNRLLKELENAGIHRIEGCIIADDSRFDTEGVSPKWLWEDVGNYFAAGCYGINYRDNTYRLILRSGAKGSTPVIIGVEPEISGLSFSNHLVSSSNAIDSAYIYGAPFSLRRYIYGSIPEKQDRFVIKGDLPDPALFFANEMASFLKASRIKVAGTPVTMRILNENNKTKPLSDRSMLFRYSSDRLSDIIRIVNHNSNNLYAEALLRWIALSRYPEASASKGIEVLKHFWKEKGVFGDDLVMYDGSGLSPVNRISAEMLCRVLDFMASDKNLQTIFYSSLPCPGVSGTVRSFLKNSSLSKRMRLKSGSMAHVQSYAGYYDSGNKRYAVAIIVNNFSGSRSYLRRVLEQMFEDELKSL</sequence>
<dbReference type="PRINTS" id="PR00922">
    <property type="entry name" value="DADACBPTASE3"/>
</dbReference>